<name>A0ABR3W796_9PEZI</name>
<sequence>MRSAWLRRVTSRKPAGGLYFGCRHYRPDKAQVTVIHAEGMPLSYETDIRLGEPHEAYVYIEPDVGTEIHSSITRQLGLASTRKPEKLSLVFDHLSRHFRHGTFSPRCRRVIVFIDLGQKHDPSPAWKSLETFHAKREATSVRQLSGSRAIGILSHWTGQPTVGFGFLLDRANH</sequence>
<evidence type="ECO:0000313" key="1">
    <source>
        <dbReference type="EMBL" id="KAL1854906.1"/>
    </source>
</evidence>
<keyword evidence="2" id="KW-1185">Reference proteome</keyword>
<evidence type="ECO:0000313" key="2">
    <source>
        <dbReference type="Proteomes" id="UP001586593"/>
    </source>
</evidence>
<reference evidence="1 2" key="1">
    <citation type="journal article" date="2024" name="Commun. Biol.">
        <title>Comparative genomic analysis of thermophilic fungi reveals convergent evolutionary adaptations and gene losses.</title>
        <authorList>
            <person name="Steindorff A.S."/>
            <person name="Aguilar-Pontes M.V."/>
            <person name="Robinson A.J."/>
            <person name="Andreopoulos B."/>
            <person name="LaButti K."/>
            <person name="Kuo A."/>
            <person name="Mondo S."/>
            <person name="Riley R."/>
            <person name="Otillar R."/>
            <person name="Haridas S."/>
            <person name="Lipzen A."/>
            <person name="Grimwood J."/>
            <person name="Schmutz J."/>
            <person name="Clum A."/>
            <person name="Reid I.D."/>
            <person name="Moisan M.C."/>
            <person name="Butler G."/>
            <person name="Nguyen T.T.M."/>
            <person name="Dewar K."/>
            <person name="Conant G."/>
            <person name="Drula E."/>
            <person name="Henrissat B."/>
            <person name="Hansel C."/>
            <person name="Singer S."/>
            <person name="Hutchinson M.I."/>
            <person name="de Vries R.P."/>
            <person name="Natvig D.O."/>
            <person name="Powell A.J."/>
            <person name="Tsang A."/>
            <person name="Grigoriev I.V."/>
        </authorList>
    </citation>
    <scope>NUCLEOTIDE SEQUENCE [LARGE SCALE GENOMIC DNA]</scope>
    <source>
        <strain evidence="1 2">ATCC 24622</strain>
    </source>
</reference>
<protein>
    <submittedName>
        <fullName evidence="1">Uncharacterized protein</fullName>
    </submittedName>
</protein>
<organism evidence="1 2">
    <name type="scientific">Phialemonium thermophilum</name>
    <dbReference type="NCBI Taxonomy" id="223376"/>
    <lineage>
        <taxon>Eukaryota</taxon>
        <taxon>Fungi</taxon>
        <taxon>Dikarya</taxon>
        <taxon>Ascomycota</taxon>
        <taxon>Pezizomycotina</taxon>
        <taxon>Sordariomycetes</taxon>
        <taxon>Sordariomycetidae</taxon>
        <taxon>Cephalothecales</taxon>
        <taxon>Cephalothecaceae</taxon>
        <taxon>Phialemonium</taxon>
    </lineage>
</organism>
<comment type="caution">
    <text evidence="1">The sequence shown here is derived from an EMBL/GenBank/DDBJ whole genome shotgun (WGS) entry which is preliminary data.</text>
</comment>
<dbReference type="EMBL" id="JAZHXJ010000645">
    <property type="protein sequence ID" value="KAL1854906.1"/>
    <property type="molecule type" value="Genomic_DNA"/>
</dbReference>
<dbReference type="Proteomes" id="UP001586593">
    <property type="component" value="Unassembled WGS sequence"/>
</dbReference>
<gene>
    <name evidence="1" type="ORF">VTK73DRAFT_8637</name>
</gene>
<accession>A0ABR3W796</accession>
<proteinExistence type="predicted"/>